<organism evidence="1 2">
    <name type="scientific">Candidatus Methylomirabilis lanthanidiphila</name>
    <dbReference type="NCBI Taxonomy" id="2211376"/>
    <lineage>
        <taxon>Bacteria</taxon>
        <taxon>Candidatus Methylomirabilota</taxon>
        <taxon>Candidatus Methylomirabilia</taxon>
        <taxon>Candidatus Methylomirabilales</taxon>
        <taxon>Candidatus Methylomirabilaceae</taxon>
        <taxon>Candidatus Methylomirabilis</taxon>
    </lineage>
</organism>
<keyword evidence="2" id="KW-1185">Reference proteome</keyword>
<protein>
    <submittedName>
        <fullName evidence="1">Uncharacterized protein</fullName>
    </submittedName>
</protein>
<dbReference type="EMBL" id="CABIKM010000014">
    <property type="protein sequence ID" value="VUZ84489.1"/>
    <property type="molecule type" value="Genomic_DNA"/>
</dbReference>
<reference evidence="1 2" key="1">
    <citation type="submission" date="2019-07" db="EMBL/GenBank/DDBJ databases">
        <authorList>
            <person name="Cremers G."/>
        </authorList>
    </citation>
    <scope>NUCLEOTIDE SEQUENCE [LARGE SCALE GENOMIC DNA]</scope>
</reference>
<dbReference type="Proteomes" id="UP000334340">
    <property type="component" value="Unassembled WGS sequence"/>
</dbReference>
<name>A0A564ZGP1_9BACT</name>
<accession>A0A564ZGP1</accession>
<gene>
    <name evidence="1" type="ORF">MELA_00862</name>
</gene>
<sequence>MVPPFLSSVTPLSARLLTGGFASQPRDWFAFIGKEPSMPQNECNECARRSSEQDLCTIRYKATIFNTLHRYLTVEYVGWRSDPAWQCKTLQPDVKNPVTQVTIDVCSTSKSGAAPYVPVCEKASTMPAG</sequence>
<evidence type="ECO:0000313" key="2">
    <source>
        <dbReference type="Proteomes" id="UP000334340"/>
    </source>
</evidence>
<dbReference type="AlphaFoldDB" id="A0A564ZGP1"/>
<evidence type="ECO:0000313" key="1">
    <source>
        <dbReference type="EMBL" id="VUZ84489.1"/>
    </source>
</evidence>
<proteinExistence type="predicted"/>